<keyword evidence="1" id="KW-0479">Metal-binding</keyword>
<sequence length="314" mass="36753">MSVQNRKKKPYSYCSVVGCDSAYGKGLENVKMFCFPLRNMEQRELWIKAIKRVNEDGTMWKPRYWSRICSKHFITGKYNPTRGHPDYFPTLFPTSHVHPRTFSDIERHGRFFKRREIKKRLEVPTSKVDSSRSSRTTQTDGEFQSLSHLPIFFSHFDGKDLSCQFNAPPSTSEMGTAMPKVHYKNKGTSVDIKTDEEFKNRFSIKNVVTNEDFKACCGVEKWFFDFLLLQFESKFKKVQGLPLVDRLLLFLVKLKHNMSFTFLGTMFNIHRITVSIIFSTMLQEVSKDTNTSKKMVHLLKKHNDNQNHQQSMNT</sequence>
<name>A0A0K2SWJ6_LEPSM</name>
<dbReference type="SMART" id="SM00692">
    <property type="entry name" value="DM3"/>
    <property type="match status" value="1"/>
</dbReference>
<dbReference type="OrthoDB" id="6367823at2759"/>
<keyword evidence="4 5" id="KW-0238">DNA-binding</keyword>
<dbReference type="InterPro" id="IPR006612">
    <property type="entry name" value="THAP_Znf"/>
</dbReference>
<keyword evidence="3" id="KW-0862">Zinc</keyword>
<dbReference type="PANTHER" id="PTHR23080:SF143">
    <property type="entry name" value="SI:DKEY-56D12.4"/>
    <property type="match status" value="1"/>
</dbReference>
<dbReference type="EMBL" id="HACA01000295">
    <property type="protein sequence ID" value="CDW17656.1"/>
    <property type="molecule type" value="Transcribed_RNA"/>
</dbReference>
<reference evidence="7" key="1">
    <citation type="submission" date="2014-05" db="EMBL/GenBank/DDBJ databases">
        <authorList>
            <person name="Chronopoulou M."/>
        </authorList>
    </citation>
    <scope>NUCLEOTIDE SEQUENCE</scope>
    <source>
        <tissue evidence="7">Whole organism</tissue>
    </source>
</reference>
<dbReference type="AlphaFoldDB" id="A0A0K2SWJ6"/>
<keyword evidence="2 5" id="KW-0863">Zinc-finger</keyword>
<dbReference type="Gene3D" id="6.20.210.20">
    <property type="entry name" value="THAP domain"/>
    <property type="match status" value="1"/>
</dbReference>
<dbReference type="PROSITE" id="PS50950">
    <property type="entry name" value="ZF_THAP"/>
    <property type="match status" value="1"/>
</dbReference>
<evidence type="ECO:0000256" key="2">
    <source>
        <dbReference type="ARBA" id="ARBA00022771"/>
    </source>
</evidence>
<dbReference type="GeneID" id="121119683"/>
<evidence type="ECO:0000313" key="7">
    <source>
        <dbReference type="EMBL" id="CDW17656.1"/>
    </source>
</evidence>
<evidence type="ECO:0000259" key="6">
    <source>
        <dbReference type="PROSITE" id="PS50950"/>
    </source>
</evidence>
<dbReference type="InterPro" id="IPR027805">
    <property type="entry name" value="Transposase_HTH_dom"/>
</dbReference>
<evidence type="ECO:0000256" key="1">
    <source>
        <dbReference type="ARBA" id="ARBA00022723"/>
    </source>
</evidence>
<evidence type="ECO:0000256" key="5">
    <source>
        <dbReference type="PROSITE-ProRule" id="PRU00309"/>
    </source>
</evidence>
<evidence type="ECO:0000256" key="3">
    <source>
        <dbReference type="ARBA" id="ARBA00022833"/>
    </source>
</evidence>
<dbReference type="InterPro" id="IPR038441">
    <property type="entry name" value="THAP_Znf_sf"/>
</dbReference>
<dbReference type="SUPFAM" id="SSF57716">
    <property type="entry name" value="Glucocorticoid receptor-like (DNA-binding domain)"/>
    <property type="match status" value="1"/>
</dbReference>
<proteinExistence type="predicted"/>
<dbReference type="SMART" id="SM00980">
    <property type="entry name" value="THAP"/>
    <property type="match status" value="1"/>
</dbReference>
<organism evidence="7">
    <name type="scientific">Lepeophtheirus salmonis</name>
    <name type="common">Salmon louse</name>
    <name type="synonym">Caligus salmonis</name>
    <dbReference type="NCBI Taxonomy" id="72036"/>
    <lineage>
        <taxon>Eukaryota</taxon>
        <taxon>Metazoa</taxon>
        <taxon>Ecdysozoa</taxon>
        <taxon>Arthropoda</taxon>
        <taxon>Crustacea</taxon>
        <taxon>Multicrustacea</taxon>
        <taxon>Hexanauplia</taxon>
        <taxon>Copepoda</taxon>
        <taxon>Siphonostomatoida</taxon>
        <taxon>Caligidae</taxon>
        <taxon>Lepeophtheirus</taxon>
    </lineage>
</organism>
<dbReference type="GO" id="GO:0003677">
    <property type="term" value="F:DNA binding"/>
    <property type="evidence" value="ECO:0007669"/>
    <property type="project" value="UniProtKB-UniRule"/>
</dbReference>
<dbReference type="RefSeq" id="XP_040570351.1">
    <property type="nucleotide sequence ID" value="XM_040714417.2"/>
</dbReference>
<accession>A0A0K2SWJ6</accession>
<dbReference type="KEGG" id="lsm:121119683"/>
<feature type="domain" description="THAP-type" evidence="6">
    <location>
        <begin position="9"/>
        <end position="92"/>
    </location>
</feature>
<dbReference type="GO" id="GO:0008270">
    <property type="term" value="F:zinc ion binding"/>
    <property type="evidence" value="ECO:0007669"/>
    <property type="project" value="UniProtKB-KW"/>
</dbReference>
<evidence type="ECO:0000256" key="4">
    <source>
        <dbReference type="ARBA" id="ARBA00023125"/>
    </source>
</evidence>
<protein>
    <submittedName>
        <fullName evidence="7">Putative LOC100679454 [Nasonia vitripennis]</fullName>
    </submittedName>
</protein>
<dbReference type="PANTHER" id="PTHR23080">
    <property type="entry name" value="THAP DOMAIN PROTEIN"/>
    <property type="match status" value="1"/>
</dbReference>
<dbReference type="Pfam" id="PF05485">
    <property type="entry name" value="THAP"/>
    <property type="match status" value="1"/>
</dbReference>
<dbReference type="Pfam" id="PF13613">
    <property type="entry name" value="HTH_Tnp_4"/>
    <property type="match status" value="1"/>
</dbReference>
<dbReference type="OMA" id="EWIPERS"/>